<gene>
    <name evidence="1" type="ORF">BG20_I0440</name>
</gene>
<reference evidence="1 2" key="1">
    <citation type="journal article" date="2012" name="J. Bacteriol.">
        <title>Genome Sequence of "Candidatus Nitrosoarchaeum limnia" BG20, a Low-Salinity Ammonia-Oxidizing Archaeon from the San Francisco Bay Estuary.</title>
        <authorList>
            <person name="Mosier A.C."/>
            <person name="Allen E.E."/>
            <person name="Kim M."/>
            <person name="Ferriera S."/>
            <person name="Francis C.A."/>
        </authorList>
    </citation>
    <scope>NUCLEOTIDE SEQUENCE [LARGE SCALE GENOMIC DNA]</scope>
    <source>
        <strain evidence="1 2">BG20</strain>
    </source>
</reference>
<sequence length="50" mass="5796">MQKLCIKDTSGKGEHCFCIDIDAQRGVKKCCKCNQWNVQGKDWTEISDFR</sequence>
<evidence type="ECO:0000313" key="2">
    <source>
        <dbReference type="Proteomes" id="UP000014065"/>
    </source>
</evidence>
<organism evidence="1 2">
    <name type="scientific">Candidatus Nitrosarchaeum limnium BG20</name>
    <dbReference type="NCBI Taxonomy" id="859192"/>
    <lineage>
        <taxon>Archaea</taxon>
        <taxon>Nitrososphaerota</taxon>
        <taxon>Nitrososphaeria</taxon>
        <taxon>Nitrosopumilales</taxon>
        <taxon>Nitrosopumilaceae</taxon>
        <taxon>Nitrosarchaeum</taxon>
    </lineage>
</organism>
<dbReference type="OrthoDB" id="4at2157"/>
<dbReference type="EMBL" id="AHJG01000174">
    <property type="protein sequence ID" value="EPA05560.1"/>
    <property type="molecule type" value="Genomic_DNA"/>
</dbReference>
<accession>S2E2R2</accession>
<dbReference type="RefSeq" id="WP_193353024.1">
    <property type="nucleotide sequence ID" value="NZ_AHJG01000174.1"/>
</dbReference>
<protein>
    <submittedName>
        <fullName evidence="1">Uncharacterized protein</fullName>
    </submittedName>
</protein>
<evidence type="ECO:0000313" key="1">
    <source>
        <dbReference type="EMBL" id="EPA05560.1"/>
    </source>
</evidence>
<name>S2E2R2_9ARCH</name>
<proteinExistence type="predicted"/>
<dbReference type="AlphaFoldDB" id="S2E2R2"/>
<keyword evidence="2" id="KW-1185">Reference proteome</keyword>
<dbReference type="Proteomes" id="UP000014065">
    <property type="component" value="Unassembled WGS sequence"/>
</dbReference>
<comment type="caution">
    <text evidence="1">The sequence shown here is derived from an EMBL/GenBank/DDBJ whole genome shotgun (WGS) entry which is preliminary data.</text>
</comment>